<sequence>MAADGSLTPGGGFFCDGQDGIGDYAREIDAYFVSLAELDIPYSRPRVLKPLPARESDRA</sequence>
<dbReference type="EMBL" id="JNFP01000032">
    <property type="protein sequence ID" value="KIA62411.1"/>
    <property type="molecule type" value="Genomic_DNA"/>
</dbReference>
<proteinExistence type="predicted"/>
<reference evidence="1 2" key="1">
    <citation type="journal article" date="2014" name="Int. J. Syst. Evol. Microbiol.">
        <title>Nocardia vulneris sp. nov., isolated from wounds of human patients in North America.</title>
        <authorList>
            <person name="Lasker B.A."/>
            <person name="Bell M."/>
            <person name="Klenk H.P."/>
            <person name="Sproer C."/>
            <person name="Schumann C."/>
            <person name="Schumann P."/>
            <person name="Brown J.M."/>
        </authorList>
    </citation>
    <scope>NUCLEOTIDE SEQUENCE [LARGE SCALE GENOMIC DNA]</scope>
    <source>
        <strain evidence="1 2">W9851</strain>
    </source>
</reference>
<gene>
    <name evidence="1" type="ORF">FG87_25240</name>
</gene>
<name>A0ABR4ZAU3_9NOCA</name>
<protein>
    <submittedName>
        <fullName evidence="1">Uncharacterized protein</fullName>
    </submittedName>
</protein>
<evidence type="ECO:0000313" key="2">
    <source>
        <dbReference type="Proteomes" id="UP000031364"/>
    </source>
</evidence>
<dbReference type="RefSeq" id="WP_043675277.1">
    <property type="nucleotide sequence ID" value="NZ_JNFP01000032.1"/>
</dbReference>
<organism evidence="1 2">
    <name type="scientific">Nocardia vulneris</name>
    <dbReference type="NCBI Taxonomy" id="1141657"/>
    <lineage>
        <taxon>Bacteria</taxon>
        <taxon>Bacillati</taxon>
        <taxon>Actinomycetota</taxon>
        <taxon>Actinomycetes</taxon>
        <taxon>Mycobacteriales</taxon>
        <taxon>Nocardiaceae</taxon>
        <taxon>Nocardia</taxon>
    </lineage>
</organism>
<dbReference type="Proteomes" id="UP000031364">
    <property type="component" value="Unassembled WGS sequence"/>
</dbReference>
<accession>A0ABR4ZAU3</accession>
<evidence type="ECO:0000313" key="1">
    <source>
        <dbReference type="EMBL" id="KIA62411.1"/>
    </source>
</evidence>
<comment type="caution">
    <text evidence="1">The sequence shown here is derived from an EMBL/GenBank/DDBJ whole genome shotgun (WGS) entry which is preliminary data.</text>
</comment>
<keyword evidence="2" id="KW-1185">Reference proteome</keyword>